<dbReference type="InterPro" id="IPR006059">
    <property type="entry name" value="SBP"/>
</dbReference>
<dbReference type="AlphaFoldDB" id="A0A2P2CEM1"/>
<keyword evidence="2" id="KW-0813">Transport</keyword>
<keyword evidence="3" id="KW-0732">Signal</keyword>
<accession>A0A2P2CEM1</accession>
<dbReference type="InterPro" id="IPR050490">
    <property type="entry name" value="Bact_solute-bd_prot1"/>
</dbReference>
<dbReference type="SUPFAM" id="SSF53850">
    <property type="entry name" value="Periplasmic binding protein-like II"/>
    <property type="match status" value="1"/>
</dbReference>
<organism evidence="4">
    <name type="scientific">metagenome</name>
    <dbReference type="NCBI Taxonomy" id="256318"/>
    <lineage>
        <taxon>unclassified sequences</taxon>
        <taxon>metagenomes</taxon>
    </lineage>
</organism>
<dbReference type="PANTHER" id="PTHR43649:SF34">
    <property type="entry name" value="ABC TRANSPORTER PERIPLASMIC-BINDING PROTEIN YCJN-RELATED"/>
    <property type="match status" value="1"/>
</dbReference>
<sequence length="472" mass="49211">MLTTPPRSSARRLRAAATASVLLLAASLAACSSSDDSGGDDEADSIKVWIQEDLPDRVAATQKIVDAFTADTGVEVELVPVAEDQFNQLLTSSAAAGDLPDVIGGVSLPQVRTMSANELLDTDATAEVMDGLDEATFSPSALELTRDGDTQLAVPSESWTQILLYRQDLFDKAGLEAPTSYDTILAAAEALDSPDMAGFVGANIAGDAFTEQTFEHVALGNGCELVDEEGEVTLDSDACVESFEFYGDLVGNYSVSGGQDVDTTRASYFAGQAAMTIWSTFILDEMAGLRNDALPTCPECKKDPGFLAENTGVVTSIAGPSGTAPAVFGEITSWVIPVESAAGSAQDFVDYLMNDGYLPWIAIAPEGKVPVRAGTSESPTEFSDAWAGLDVGVDTKAPLAEFYGDDVLTALTTGPEQLARWAIPQGQGDLLGAIQGEHPVATAVNEVTDGGDPADAATKAADAVRSIQESLQ</sequence>
<evidence type="ECO:0000256" key="3">
    <source>
        <dbReference type="ARBA" id="ARBA00022729"/>
    </source>
</evidence>
<reference evidence="4" key="1">
    <citation type="submission" date="2015-08" db="EMBL/GenBank/DDBJ databases">
        <authorList>
            <person name="Babu N.S."/>
            <person name="Beckwith C.J."/>
            <person name="Beseler K.G."/>
            <person name="Brison A."/>
            <person name="Carone J.V."/>
            <person name="Caskin T.P."/>
            <person name="Diamond M."/>
            <person name="Durham M.E."/>
            <person name="Foxe J.M."/>
            <person name="Go M."/>
            <person name="Henderson B.A."/>
            <person name="Jones I.B."/>
            <person name="McGettigan J.A."/>
            <person name="Micheletti S.J."/>
            <person name="Nasrallah M.E."/>
            <person name="Ortiz D."/>
            <person name="Piller C.R."/>
            <person name="Privatt S.R."/>
            <person name="Schneider S.L."/>
            <person name="Sharp S."/>
            <person name="Smith T.C."/>
            <person name="Stanton J.D."/>
            <person name="Ullery H.E."/>
            <person name="Wilson R.J."/>
            <person name="Serrano M.G."/>
            <person name="Buck G."/>
            <person name="Lee V."/>
            <person name="Wang Y."/>
            <person name="Carvalho R."/>
            <person name="Voegtly L."/>
            <person name="Shi R."/>
            <person name="Duckworth R."/>
            <person name="Johnson A."/>
            <person name="Loviza R."/>
            <person name="Walstead R."/>
            <person name="Shah Z."/>
            <person name="Kiflezghi M."/>
            <person name="Wade K."/>
            <person name="Ball S.L."/>
            <person name="Bradley K.W."/>
            <person name="Asai D.J."/>
            <person name="Bowman C.A."/>
            <person name="Russell D.A."/>
            <person name="Pope W.H."/>
            <person name="Jacobs-Sera D."/>
            <person name="Hendrix R.W."/>
            <person name="Hatfull G.F."/>
        </authorList>
    </citation>
    <scope>NUCLEOTIDE SEQUENCE</scope>
</reference>
<comment type="similarity">
    <text evidence="1">Belongs to the bacterial solute-binding protein 1 family.</text>
</comment>
<dbReference type="PANTHER" id="PTHR43649">
    <property type="entry name" value="ARABINOSE-BINDING PROTEIN-RELATED"/>
    <property type="match status" value="1"/>
</dbReference>
<evidence type="ECO:0000256" key="2">
    <source>
        <dbReference type="ARBA" id="ARBA00022448"/>
    </source>
</evidence>
<dbReference type="Gene3D" id="3.40.190.10">
    <property type="entry name" value="Periplasmic binding protein-like II"/>
    <property type="match status" value="1"/>
</dbReference>
<name>A0A2P2CEM1_9ZZZZ</name>
<evidence type="ECO:0000256" key="1">
    <source>
        <dbReference type="ARBA" id="ARBA00008520"/>
    </source>
</evidence>
<dbReference type="Pfam" id="PF01547">
    <property type="entry name" value="SBP_bac_1"/>
    <property type="match status" value="1"/>
</dbReference>
<proteinExistence type="inferred from homology"/>
<evidence type="ECO:0000313" key="4">
    <source>
        <dbReference type="EMBL" id="CUR60465.1"/>
    </source>
</evidence>
<protein>
    <submittedName>
        <fullName evidence="4">Extracellular solute-binding protein family 1</fullName>
    </submittedName>
</protein>
<dbReference type="EMBL" id="CZKA01000077">
    <property type="protein sequence ID" value="CUR60465.1"/>
    <property type="molecule type" value="Genomic_DNA"/>
</dbReference>
<gene>
    <name evidence="4" type="ORF">NOCA2790017</name>
</gene>
<dbReference type="PROSITE" id="PS51257">
    <property type="entry name" value="PROKAR_LIPOPROTEIN"/>
    <property type="match status" value="1"/>
</dbReference>